<dbReference type="PANTHER" id="PTHR13774">
    <property type="entry name" value="PHENAZINE BIOSYNTHESIS PROTEIN"/>
    <property type="match status" value="1"/>
</dbReference>
<dbReference type="SUPFAM" id="SSF54506">
    <property type="entry name" value="Diaminopimelate epimerase-like"/>
    <property type="match status" value="1"/>
</dbReference>
<dbReference type="InterPro" id="IPR003719">
    <property type="entry name" value="Phenazine_PhzF-like"/>
</dbReference>
<dbReference type="RefSeq" id="WP_013839264.1">
    <property type="nucleotide sequence ID" value="NC_015588.1"/>
</dbReference>
<keyword evidence="3" id="KW-1185">Reference proteome</keyword>
<dbReference type="Gene3D" id="3.10.310.10">
    <property type="entry name" value="Diaminopimelate Epimerase, Chain A, domain 1"/>
    <property type="match status" value="2"/>
</dbReference>
<organism evidence="3">
    <name type="scientific">Isoptericola variabilis (strain 225)</name>
    <dbReference type="NCBI Taxonomy" id="743718"/>
    <lineage>
        <taxon>Bacteria</taxon>
        <taxon>Bacillati</taxon>
        <taxon>Actinomycetota</taxon>
        <taxon>Actinomycetes</taxon>
        <taxon>Micrococcales</taxon>
        <taxon>Promicromonosporaceae</taxon>
        <taxon>Isoptericola</taxon>
    </lineage>
</organism>
<dbReference type="HOGENOM" id="CLU_048756_0_0_11"/>
<reference evidence="2 3" key="1">
    <citation type="submission" date="2011-05" db="EMBL/GenBank/DDBJ databases">
        <title>Complete sequence of Isoptericola variabilis 225.</title>
        <authorList>
            <consortium name="US DOE Joint Genome Institute"/>
            <person name="Lucas S."/>
            <person name="Han J."/>
            <person name="Lapidus A."/>
            <person name="Cheng J.-F."/>
            <person name="Goodwin L."/>
            <person name="Pitluck S."/>
            <person name="Peters L."/>
            <person name="Mikhailova N."/>
            <person name="Zeytun A."/>
            <person name="Han C."/>
            <person name="Tapia R."/>
            <person name="Land M."/>
            <person name="Hauser L."/>
            <person name="Kyrpides N."/>
            <person name="Ivanova N."/>
            <person name="Pagani I."/>
            <person name="Siebers A."/>
            <person name="Allgaier M."/>
            <person name="Thelen M."/>
            <person name="Hugenholtz P."/>
            <person name="Gladden J."/>
            <person name="Woyke T."/>
        </authorList>
    </citation>
    <scope>NUCLEOTIDE SEQUENCE [LARGE SCALE GENOMIC DNA]</scope>
    <source>
        <strain evidence="3">225</strain>
    </source>
</reference>
<dbReference type="AlphaFoldDB" id="F6FQH7"/>
<dbReference type="EMBL" id="CP002810">
    <property type="protein sequence ID" value="AEG44873.1"/>
    <property type="molecule type" value="Genomic_DNA"/>
</dbReference>
<dbReference type="KEGG" id="iva:Isova_2148"/>
<evidence type="ECO:0000313" key="3">
    <source>
        <dbReference type="Proteomes" id="UP000009236"/>
    </source>
</evidence>
<dbReference type="Pfam" id="PF02567">
    <property type="entry name" value="PhzC-PhzF"/>
    <property type="match status" value="1"/>
</dbReference>
<proteinExistence type="predicted"/>
<dbReference type="NCBIfam" id="TIGR00654">
    <property type="entry name" value="PhzF_family"/>
    <property type="match status" value="1"/>
</dbReference>
<dbReference type="GO" id="GO:0016853">
    <property type="term" value="F:isomerase activity"/>
    <property type="evidence" value="ECO:0007669"/>
    <property type="project" value="TreeGrafter"/>
</dbReference>
<dbReference type="Proteomes" id="UP000009236">
    <property type="component" value="Chromosome"/>
</dbReference>
<name>F6FQH7_ISOV2</name>
<dbReference type="PIRSF" id="PIRSF016184">
    <property type="entry name" value="PhzC_PhzF"/>
    <property type="match status" value="1"/>
</dbReference>
<dbReference type="GO" id="GO:0005737">
    <property type="term" value="C:cytoplasm"/>
    <property type="evidence" value="ECO:0007669"/>
    <property type="project" value="TreeGrafter"/>
</dbReference>
<dbReference type="PANTHER" id="PTHR13774:SF32">
    <property type="entry name" value="ANTISENSE-ENHANCING SEQUENCE 1"/>
    <property type="match status" value="1"/>
</dbReference>
<evidence type="ECO:0000313" key="2">
    <source>
        <dbReference type="EMBL" id="AEG44873.1"/>
    </source>
</evidence>
<dbReference type="eggNOG" id="COG0384">
    <property type="taxonomic scope" value="Bacteria"/>
</dbReference>
<evidence type="ECO:0000256" key="1">
    <source>
        <dbReference type="PIRSR" id="PIRSR016184-1"/>
    </source>
</evidence>
<protein>
    <submittedName>
        <fullName evidence="2">Phenazine biosynthesis protein PhzF family</fullName>
    </submittedName>
</protein>
<feature type="active site" evidence="1">
    <location>
        <position position="47"/>
    </location>
</feature>
<gene>
    <name evidence="2" type="ordered locus">Isova_2148</name>
</gene>
<accession>F6FQH7</accession>
<sequence length="285" mass="29431">MATLPFRQVDVFASGPLAGNPVAVVHDADGLDDAQMAAFARWTNLSETTFLLEPTAPGADYRLRIWTPGGELPFAGHPTLGSAHAWLEAGGRPAGDDVVQECAAGLVTVRRQELPDGGARLAFAAPPLVRSGPVGTEDLARIARALRLRVSDVVDAAWVDNGPGWVAVRLADAAAVLALRPDFGAFGDLRIGVVGPYARGESDAAVEVRAFIPEIGAPEDPVTGSLNAGIGQWLAGRALPASYVVSQGTALGRRGRVHVHLATDGTVWVGGDTVTTITGTVALAG</sequence>